<keyword evidence="16" id="KW-1185">Reference proteome</keyword>
<keyword evidence="8" id="KW-0833">Ubl conjugation pathway</keyword>
<evidence type="ECO:0000313" key="16">
    <source>
        <dbReference type="Proteomes" id="UP000000437"/>
    </source>
</evidence>
<dbReference type="InterPro" id="IPR036047">
    <property type="entry name" value="F-box-like_dom_sf"/>
</dbReference>
<sequence length="510" mass="57970">MSCWDARGYICSTNREFILANLVNKSYLNIFNTFASLYLISFEETQVSMGRYFWYNVGDPSQQMAGITGIDLSLAFYSIQTIKIRLKVVSVFLNFTCCFSKMLRRVFQELSENLEGSLCRSQRTKWKKRPSCSSGLDTENTPNELIQQWSPPHKKALTTAKGKENEENLFVLARRPRKRRESSANLCWDSLPDELLLGIFSRLSLQDLLRTSRVCKRWHRLAFDESLWHSVDLVGKAQLDAELGQVLSAGVLRLRCPHTCIGQPSFKSTPSLRVQHLDFSNCTVETSVLEDVLSRCKHLQNLSLEGLVLSDNIIYSLAQNPEIIRLNLCGCSGFSPESLTEMLTACTRIEEMNVSWCDFSNLHIQAIASNIPSSVSQLNISGYRQNLTMEDVKAIVKRCPNITDLDLSDSVLVTTDSFPVLQQLSSLRHLGLSRCYQIHPASLIDFEKFLNLQTLEVFGLIQDSYLPILCKSLPHIQINTQPFSTVARPTSSSRKDRTLWGMHCRLVYKH</sequence>
<evidence type="ECO:0000256" key="15">
    <source>
        <dbReference type="ARBA" id="ARBA00081589"/>
    </source>
</evidence>
<dbReference type="InterPro" id="IPR001810">
    <property type="entry name" value="F-box_dom"/>
</dbReference>
<evidence type="ECO:0000256" key="3">
    <source>
        <dbReference type="ARBA" id="ARBA00004906"/>
    </source>
</evidence>
<evidence type="ECO:0000256" key="7">
    <source>
        <dbReference type="ARBA" id="ARBA00022737"/>
    </source>
</evidence>
<dbReference type="Pfam" id="PF12937">
    <property type="entry name" value="F-box-like"/>
    <property type="match status" value="1"/>
</dbReference>
<evidence type="ECO:0000256" key="4">
    <source>
        <dbReference type="ARBA" id="ARBA00022490"/>
    </source>
</evidence>
<keyword evidence="17" id="KW-0418">Kinase</keyword>
<dbReference type="GO" id="GO:0140767">
    <property type="term" value="F:enzyme-substrate adaptor activity"/>
    <property type="evidence" value="ECO:0007669"/>
    <property type="project" value="UniProtKB-ARBA"/>
</dbReference>
<proteinExistence type="predicted"/>
<evidence type="ECO:0000256" key="1">
    <source>
        <dbReference type="ARBA" id="ARBA00004123"/>
    </source>
</evidence>
<evidence type="ECO:0000256" key="14">
    <source>
        <dbReference type="ARBA" id="ARBA00077776"/>
    </source>
</evidence>
<dbReference type="GO" id="GO:0019005">
    <property type="term" value="C:SCF ubiquitin ligase complex"/>
    <property type="evidence" value="ECO:0007669"/>
    <property type="project" value="UniProtKB-ARBA"/>
</dbReference>
<keyword evidence="6" id="KW-0433">Leucine-rich repeat</keyword>
<evidence type="ECO:0000256" key="2">
    <source>
        <dbReference type="ARBA" id="ARBA00004496"/>
    </source>
</evidence>
<dbReference type="CDD" id="cd22114">
    <property type="entry name" value="F-box_FBXL1"/>
    <property type="match status" value="1"/>
</dbReference>
<evidence type="ECO:0000256" key="6">
    <source>
        <dbReference type="ARBA" id="ARBA00022614"/>
    </source>
</evidence>
<accession>A0AB32TAT6</accession>
<dbReference type="SMART" id="SM00367">
    <property type="entry name" value="LRR_CC"/>
    <property type="match status" value="5"/>
</dbReference>
<evidence type="ECO:0000256" key="8">
    <source>
        <dbReference type="ARBA" id="ARBA00022786"/>
    </source>
</evidence>
<evidence type="ECO:0000256" key="11">
    <source>
        <dbReference type="ARBA" id="ARBA00023242"/>
    </source>
</evidence>
<gene>
    <name evidence="17 18" type="primary">skp2</name>
    <name evidence="17" type="synonym">id:ibd5121</name>
    <name evidence="17" type="synonym">sb:cb933</name>
    <name evidence="17" type="synonym">wu:fa10b08</name>
    <name evidence="17" type="synonym">wu:fj97b11</name>
    <name evidence="17" type="synonym">zgc:162950</name>
</gene>
<dbReference type="PANTHER" id="PTHR16134">
    <property type="entry name" value="F-BOX/TPR REPEAT PROTEIN POF3"/>
    <property type="match status" value="1"/>
</dbReference>
<dbReference type="ZFIN" id="ZDB-GENE-030219-158">
    <property type="gene designation" value="skp2"/>
</dbReference>
<dbReference type="GO" id="GO:0005737">
    <property type="term" value="C:cytoplasm"/>
    <property type="evidence" value="ECO:0007669"/>
    <property type="project" value="UniProtKB-SubCell"/>
</dbReference>
<dbReference type="AlphaFoldDB" id="A0AB32TAT6"/>
<dbReference type="SMART" id="SM00256">
    <property type="entry name" value="FBOX"/>
    <property type="match status" value="1"/>
</dbReference>
<comment type="pathway">
    <text evidence="3">Protein modification; protein ubiquitination.</text>
</comment>
<comment type="subcellular location">
    <subcellularLocation>
        <location evidence="2">Cytoplasm</location>
    </subcellularLocation>
    <subcellularLocation>
        <location evidence="1">Nucleus</location>
    </subcellularLocation>
</comment>
<keyword evidence="7" id="KW-0677">Repeat</keyword>
<dbReference type="SUPFAM" id="SSF81383">
    <property type="entry name" value="F-box domain"/>
    <property type="match status" value="1"/>
</dbReference>
<dbReference type="AGR" id="ZFIN:ZDB-GENE-030219-158"/>
<reference evidence="17" key="1">
    <citation type="submission" date="2025-08" db="UniProtKB">
        <authorList>
            <consortium name="RefSeq"/>
        </authorList>
    </citation>
    <scope>IDENTIFICATION</scope>
    <source>
        <strain evidence="17">Tuebingen</strain>
        <tissue evidence="17">Fibroblasts and whole tissue</tissue>
    </source>
</reference>
<dbReference type="GO" id="GO:0070534">
    <property type="term" value="P:protein K63-linked ubiquitination"/>
    <property type="evidence" value="ECO:0007669"/>
    <property type="project" value="UniProtKB-ARBA"/>
</dbReference>
<evidence type="ECO:0000256" key="12">
    <source>
        <dbReference type="ARBA" id="ARBA00056227"/>
    </source>
</evidence>
<protein>
    <recommendedName>
        <fullName evidence="13">S-phase kinase-associated protein 2</fullName>
    </recommendedName>
    <alternativeName>
        <fullName evidence="15">Cyclin-A/CDK2-associated protein p45</fullName>
    </alternativeName>
    <alternativeName>
        <fullName evidence="14">F-box protein Skp2</fullName>
    </alternativeName>
</protein>
<dbReference type="FunFam" id="3.80.10.10:FF:000105">
    <property type="entry name" value="S-phase kinase-associated protein 2"/>
    <property type="match status" value="1"/>
</dbReference>
<evidence type="ECO:0000313" key="18">
    <source>
        <dbReference type="ZFIN" id="ZDB-GENE-030219-158"/>
    </source>
</evidence>
<dbReference type="InterPro" id="IPR032675">
    <property type="entry name" value="LRR_dom_sf"/>
</dbReference>
<dbReference type="SUPFAM" id="SSF52047">
    <property type="entry name" value="RNI-like"/>
    <property type="match status" value="1"/>
</dbReference>
<evidence type="ECO:0000256" key="10">
    <source>
        <dbReference type="ARBA" id="ARBA00022990"/>
    </source>
</evidence>
<keyword evidence="9" id="KW-0832">Ubl conjugation</keyword>
<comment type="function">
    <text evidence="12">Substrate recognition component of a SCF (SKP1-CUL1-F-box protein) E3 ubiquitin-protein ligase complex which mediates the ubiquitination and subsequent proteasomal degradation of target proteins involved in cell cycle progression, signal transduction and transcription. Specifically recognizes phosphorylated CDKN1B/p27kip and is involved in regulation of G1/S transition. Degradation of CDKN1B/p27kip also requires CKS1. Recognizes target proteins ORC1, CDT1, RBL2, KMT2A/MLL1, CDK9, RAG2, NBN, FOXO1, UBP43, YTHDF2, and probably MYC, TOB1 and TAL1. Degradation of TAL1 also requires STUB1. Recognizes CDKN1A in association with CCNE1 or CCNE2 and CDK2. Promotes ubiquitination and destruction of CDH1 in a CK1-dependent manner, thereby regulating cell migration. Following phosphorylation in response to DNA damage, mediates 'Lys-63'-linked ubiquitination of NBN, promoting ATM recruitment to DNA damage sites and DNA repair via homologous recombination.</text>
</comment>
<dbReference type="InterPro" id="IPR006553">
    <property type="entry name" value="Leu-rich_rpt_Cys-con_subtyp"/>
</dbReference>
<dbReference type="GO" id="GO:0005634">
    <property type="term" value="C:nucleus"/>
    <property type="evidence" value="ECO:0007669"/>
    <property type="project" value="UniProtKB-SubCell"/>
</dbReference>
<dbReference type="Proteomes" id="UP000000437">
    <property type="component" value="Chromosome 21"/>
</dbReference>
<dbReference type="RefSeq" id="XP_068072015.2">
    <property type="nucleotide sequence ID" value="XM_068215914.2"/>
</dbReference>
<dbReference type="GO" id="GO:0016301">
    <property type="term" value="F:kinase activity"/>
    <property type="evidence" value="ECO:0007669"/>
    <property type="project" value="UniProtKB-KW"/>
</dbReference>
<keyword evidence="17" id="KW-0808">Transferase</keyword>
<dbReference type="PANTHER" id="PTHR16134:SF32">
    <property type="entry name" value="S-PHASE KINASE-ASSOCIATED PROTEIN 2"/>
    <property type="match status" value="1"/>
</dbReference>
<name>A0AB32TAT6_DANRE</name>
<evidence type="ECO:0000313" key="17">
    <source>
        <dbReference type="RefSeq" id="XP_068072015.2"/>
    </source>
</evidence>
<dbReference type="GO" id="GO:1905168">
    <property type="term" value="P:positive regulation of double-strand break repair via homologous recombination"/>
    <property type="evidence" value="ECO:0007669"/>
    <property type="project" value="UniProtKB-ARBA"/>
</dbReference>
<dbReference type="CTD" id="6502"/>
<keyword evidence="4" id="KW-0963">Cytoplasm</keyword>
<keyword evidence="10" id="KW-0007">Acetylation</keyword>
<dbReference type="PROSITE" id="PS50181">
    <property type="entry name" value="FBOX"/>
    <property type="match status" value="1"/>
</dbReference>
<evidence type="ECO:0000256" key="5">
    <source>
        <dbReference type="ARBA" id="ARBA00022553"/>
    </source>
</evidence>
<dbReference type="GO" id="GO:0006511">
    <property type="term" value="P:ubiquitin-dependent protein catabolic process"/>
    <property type="evidence" value="ECO:0007669"/>
    <property type="project" value="UniProtKB-ARBA"/>
</dbReference>
<evidence type="ECO:0000256" key="13">
    <source>
        <dbReference type="ARBA" id="ARBA00071634"/>
    </source>
</evidence>
<organism evidence="16 17">
    <name type="scientific">Danio rerio</name>
    <name type="common">Zebrafish</name>
    <name type="synonym">Brachydanio rerio</name>
    <dbReference type="NCBI Taxonomy" id="7955"/>
    <lineage>
        <taxon>Eukaryota</taxon>
        <taxon>Metazoa</taxon>
        <taxon>Chordata</taxon>
        <taxon>Craniata</taxon>
        <taxon>Vertebrata</taxon>
        <taxon>Euteleostomi</taxon>
        <taxon>Actinopterygii</taxon>
        <taxon>Neopterygii</taxon>
        <taxon>Teleostei</taxon>
        <taxon>Ostariophysi</taxon>
        <taxon>Cypriniformes</taxon>
        <taxon>Danionidae</taxon>
        <taxon>Danioninae</taxon>
        <taxon>Danio</taxon>
    </lineage>
</organism>
<dbReference type="GO" id="GO:0000082">
    <property type="term" value="P:G1/S transition of mitotic cell cycle"/>
    <property type="evidence" value="ECO:0007669"/>
    <property type="project" value="UniProtKB-ARBA"/>
</dbReference>
<keyword evidence="11" id="KW-0539">Nucleus</keyword>
<dbReference type="Gene3D" id="3.80.10.10">
    <property type="entry name" value="Ribonuclease Inhibitor"/>
    <property type="match status" value="1"/>
</dbReference>
<keyword evidence="5" id="KW-0597">Phosphoprotein</keyword>
<evidence type="ECO:0000256" key="9">
    <source>
        <dbReference type="ARBA" id="ARBA00022843"/>
    </source>
</evidence>